<keyword evidence="3 12" id="KW-0919">Taste</keyword>
<evidence type="ECO:0000256" key="9">
    <source>
        <dbReference type="ARBA" id="ARBA00023170"/>
    </source>
</evidence>
<evidence type="ECO:0000256" key="5">
    <source>
        <dbReference type="ARBA" id="ARBA00022692"/>
    </source>
</evidence>
<dbReference type="GO" id="GO:0033038">
    <property type="term" value="F:bitter taste receptor activity"/>
    <property type="evidence" value="ECO:0007669"/>
    <property type="project" value="InterPro"/>
</dbReference>
<feature type="transmembrane region" description="Helical" evidence="13">
    <location>
        <begin position="91"/>
        <end position="112"/>
    </location>
</feature>
<dbReference type="InParanoid" id="H3A899"/>
<sequence>KMVAAAILQRYVGMIIFGWGCLGNTFIILVFLLEYRRNGMLQPYELIITLLAVCSSISELVHFARAVIYVLDFCAHFLEAVFKLADFTLVFFSKSSYWLTAWLCFVYCVKIVKIKWRFFMRLKLRIPLVVNFLIIGTALLCFSISLPVIYRIKFRTNSTNMCKHYYITMNQKEISLLYTGMLSLLTSFLPLLLMLVSSIGIVIFLCRHSRNIDKDVIPSNTSHSHAHVTVAIMLICLIVLFIVCSTTALSVNLQIASGQLELIIALPLTDLIYSAGSPVILIIGTVKLRKSVGKIHCPKW</sequence>
<dbReference type="HOGENOM" id="CLU_072337_0_0_1"/>
<comment type="subcellular location">
    <subcellularLocation>
        <location evidence="1 12">Membrane</location>
        <topology evidence="1 12">Multi-pass membrane protein</topology>
    </subcellularLocation>
</comment>
<dbReference type="PANTHER" id="PTHR11394:SF47">
    <property type="entry name" value="TASTE RECEPTOR TYPE 2 MEMBER 40"/>
    <property type="match status" value="1"/>
</dbReference>
<keyword evidence="7 12" id="KW-0297">G-protein coupled receptor</keyword>
<keyword evidence="10 12" id="KW-0807">Transducer</keyword>
<organism evidence="15 16">
    <name type="scientific">Latimeria chalumnae</name>
    <name type="common">Coelacanth</name>
    <dbReference type="NCBI Taxonomy" id="7897"/>
    <lineage>
        <taxon>Eukaryota</taxon>
        <taxon>Metazoa</taxon>
        <taxon>Chordata</taxon>
        <taxon>Craniata</taxon>
        <taxon>Vertebrata</taxon>
        <taxon>Euteleostomi</taxon>
        <taxon>Coelacanthiformes</taxon>
        <taxon>Coelacanthidae</taxon>
        <taxon>Latimeria</taxon>
    </lineage>
</organism>
<evidence type="ECO:0000256" key="4">
    <source>
        <dbReference type="ARBA" id="ARBA00022606"/>
    </source>
</evidence>
<evidence type="ECO:0000256" key="7">
    <source>
        <dbReference type="ARBA" id="ARBA00023040"/>
    </source>
</evidence>
<dbReference type="EMBL" id="AFYH01247690">
    <property type="status" value="NOT_ANNOTATED_CDS"/>
    <property type="molecule type" value="Genomic_DNA"/>
</dbReference>
<reference evidence="15" key="3">
    <citation type="submission" date="2025-09" db="UniProtKB">
        <authorList>
            <consortium name="Ensembl"/>
        </authorList>
    </citation>
    <scope>IDENTIFICATION</scope>
</reference>
<dbReference type="GeneTree" id="ENSGT01150000286961"/>
<feature type="transmembrane region" description="Helical" evidence="13">
    <location>
        <begin position="262"/>
        <end position="286"/>
    </location>
</feature>
<evidence type="ECO:0000256" key="12">
    <source>
        <dbReference type="RuleBase" id="RU004424"/>
    </source>
</evidence>
<keyword evidence="4 12" id="KW-0716">Sensory transduction</keyword>
<reference evidence="16" key="1">
    <citation type="submission" date="2011-08" db="EMBL/GenBank/DDBJ databases">
        <title>The draft genome of Latimeria chalumnae.</title>
        <authorList>
            <person name="Di Palma F."/>
            <person name="Alfoldi J."/>
            <person name="Johnson J."/>
            <person name="Berlin A."/>
            <person name="Gnerre S."/>
            <person name="Jaffe D."/>
            <person name="MacCallum I."/>
            <person name="Young S."/>
            <person name="Walker B.J."/>
            <person name="Lander E."/>
            <person name="Lindblad-Toh K."/>
        </authorList>
    </citation>
    <scope>NUCLEOTIDE SEQUENCE [LARGE SCALE GENOMIC DNA]</scope>
    <source>
        <strain evidence="16">Wild caught</strain>
    </source>
</reference>
<dbReference type="GO" id="GO:0004930">
    <property type="term" value="F:G protein-coupled receptor activity"/>
    <property type="evidence" value="ECO:0007669"/>
    <property type="project" value="UniProtKB-KW"/>
</dbReference>
<dbReference type="FunCoup" id="H3A899">
    <property type="interactions" value="529"/>
</dbReference>
<feature type="transmembrane region" description="Helical" evidence="13">
    <location>
        <begin position="12"/>
        <end position="34"/>
    </location>
</feature>
<evidence type="ECO:0000256" key="8">
    <source>
        <dbReference type="ARBA" id="ARBA00023136"/>
    </source>
</evidence>
<dbReference type="GO" id="GO:0016020">
    <property type="term" value="C:membrane"/>
    <property type="evidence" value="ECO:0007669"/>
    <property type="project" value="UniProtKB-SubCell"/>
</dbReference>
<keyword evidence="16" id="KW-1185">Reference proteome</keyword>
<evidence type="ECO:0000256" key="10">
    <source>
        <dbReference type="ARBA" id="ARBA00023224"/>
    </source>
</evidence>
<evidence type="ECO:0000313" key="16">
    <source>
        <dbReference type="Proteomes" id="UP000008672"/>
    </source>
</evidence>
<evidence type="ECO:0000313" key="15">
    <source>
        <dbReference type="Ensembl" id="ENSLACP00000005870.1"/>
    </source>
</evidence>
<dbReference type="InterPro" id="IPR017452">
    <property type="entry name" value="GPCR_Rhodpsn_7TM"/>
</dbReference>
<keyword evidence="6 13" id="KW-1133">Transmembrane helix</keyword>
<keyword evidence="8 12" id="KW-0472">Membrane</keyword>
<dbReference type="Gene3D" id="1.20.1070.10">
    <property type="entry name" value="Rhodopsin 7-helix transmembrane proteins"/>
    <property type="match status" value="1"/>
</dbReference>
<proteinExistence type="inferred from homology"/>
<name>H3A899_LATCH</name>
<feature type="transmembrane region" description="Helical" evidence="13">
    <location>
        <begin position="176"/>
        <end position="205"/>
    </location>
</feature>
<comment type="similarity">
    <text evidence="2 11">Belongs to the G-protein coupled receptor T2R family.</text>
</comment>
<dbReference type="Pfam" id="PF05296">
    <property type="entry name" value="TAS2R"/>
    <property type="match status" value="1"/>
</dbReference>
<feature type="transmembrane region" description="Helical" evidence="13">
    <location>
        <begin position="124"/>
        <end position="150"/>
    </location>
</feature>
<evidence type="ECO:0000256" key="1">
    <source>
        <dbReference type="ARBA" id="ARBA00004141"/>
    </source>
</evidence>
<dbReference type="Ensembl" id="ENSLACT00000005922.1">
    <property type="protein sequence ID" value="ENSLACP00000005870.1"/>
    <property type="gene ID" value="ENSLACG00000005213.1"/>
</dbReference>
<protein>
    <recommendedName>
        <fullName evidence="12">Taste receptor type 2</fullName>
    </recommendedName>
</protein>
<dbReference type="Proteomes" id="UP000008672">
    <property type="component" value="Unassembled WGS sequence"/>
</dbReference>
<feature type="transmembrane region" description="Helical" evidence="13">
    <location>
        <begin position="226"/>
        <end position="250"/>
    </location>
</feature>
<evidence type="ECO:0000256" key="13">
    <source>
        <dbReference type="SAM" id="Phobius"/>
    </source>
</evidence>
<feature type="domain" description="G-protein coupled receptors family 1 profile" evidence="14">
    <location>
        <begin position="23"/>
        <end position="244"/>
    </location>
</feature>
<feature type="transmembrane region" description="Helical" evidence="13">
    <location>
        <begin position="46"/>
        <end position="71"/>
    </location>
</feature>
<evidence type="ECO:0000256" key="2">
    <source>
        <dbReference type="ARBA" id="ARBA00007376"/>
    </source>
</evidence>
<evidence type="ECO:0000259" key="14">
    <source>
        <dbReference type="PROSITE" id="PS50262"/>
    </source>
</evidence>
<dbReference type="AlphaFoldDB" id="H3A899"/>
<dbReference type="InterPro" id="IPR007960">
    <property type="entry name" value="TAS2R"/>
</dbReference>
<dbReference type="eggNOG" id="ENOG502SKRK">
    <property type="taxonomic scope" value="Eukaryota"/>
</dbReference>
<keyword evidence="5 12" id="KW-0812">Transmembrane</keyword>
<evidence type="ECO:0000256" key="6">
    <source>
        <dbReference type="ARBA" id="ARBA00022989"/>
    </source>
</evidence>
<accession>H3A899</accession>
<dbReference type="PROSITE" id="PS50262">
    <property type="entry name" value="G_PROTEIN_RECEP_F1_2"/>
    <property type="match status" value="1"/>
</dbReference>
<evidence type="ECO:0000256" key="3">
    <source>
        <dbReference type="ARBA" id="ARBA00022480"/>
    </source>
</evidence>
<keyword evidence="9 12" id="KW-0675">Receptor</keyword>
<reference evidence="15" key="2">
    <citation type="submission" date="2025-08" db="UniProtKB">
        <authorList>
            <consortium name="Ensembl"/>
        </authorList>
    </citation>
    <scope>IDENTIFICATION</scope>
</reference>
<dbReference type="SUPFAM" id="SSF81321">
    <property type="entry name" value="Family A G protein-coupled receptor-like"/>
    <property type="match status" value="1"/>
</dbReference>
<gene>
    <name evidence="15" type="primary">LOC135357743</name>
</gene>
<evidence type="ECO:0000256" key="11">
    <source>
        <dbReference type="RuleBase" id="RU004423"/>
    </source>
</evidence>
<dbReference type="OMA" id="WNTNTIF"/>
<dbReference type="PANTHER" id="PTHR11394">
    <property type="entry name" value="TASTE RECEPTOR TYPE 2"/>
    <property type="match status" value="1"/>
</dbReference>